<dbReference type="PROSITE" id="PS00018">
    <property type="entry name" value="EF_HAND_1"/>
    <property type="match status" value="1"/>
</dbReference>
<dbReference type="Proteomes" id="UP001190700">
    <property type="component" value="Unassembled WGS sequence"/>
</dbReference>
<keyword evidence="1" id="KW-0472">Membrane</keyword>
<comment type="caution">
    <text evidence="2">The sequence shown here is derived from an EMBL/GenBank/DDBJ whole genome shotgun (WGS) entry which is preliminary data.</text>
</comment>
<proteinExistence type="predicted"/>
<protein>
    <recommendedName>
        <fullName evidence="4">EF-hand domain-containing protein</fullName>
    </recommendedName>
</protein>
<name>A0AAE0F458_9CHLO</name>
<organism evidence="2 3">
    <name type="scientific">Cymbomonas tetramitiformis</name>
    <dbReference type="NCBI Taxonomy" id="36881"/>
    <lineage>
        <taxon>Eukaryota</taxon>
        <taxon>Viridiplantae</taxon>
        <taxon>Chlorophyta</taxon>
        <taxon>Pyramimonadophyceae</taxon>
        <taxon>Pyramimonadales</taxon>
        <taxon>Pyramimonadaceae</taxon>
        <taxon>Cymbomonas</taxon>
    </lineage>
</organism>
<gene>
    <name evidence="2" type="ORF">CYMTET_39790</name>
</gene>
<keyword evidence="1" id="KW-0812">Transmembrane</keyword>
<dbReference type="EMBL" id="LGRX02026454">
    <property type="protein sequence ID" value="KAK3250854.1"/>
    <property type="molecule type" value="Genomic_DNA"/>
</dbReference>
<evidence type="ECO:0000313" key="3">
    <source>
        <dbReference type="Proteomes" id="UP001190700"/>
    </source>
</evidence>
<dbReference type="InterPro" id="IPR018247">
    <property type="entry name" value="EF_Hand_1_Ca_BS"/>
</dbReference>
<reference evidence="2 3" key="1">
    <citation type="journal article" date="2015" name="Genome Biol. Evol.">
        <title>Comparative Genomics of a Bacterivorous Green Alga Reveals Evolutionary Causalities and Consequences of Phago-Mixotrophic Mode of Nutrition.</title>
        <authorList>
            <person name="Burns J.A."/>
            <person name="Paasch A."/>
            <person name="Narechania A."/>
            <person name="Kim E."/>
        </authorList>
    </citation>
    <scope>NUCLEOTIDE SEQUENCE [LARGE SCALE GENOMIC DNA]</scope>
    <source>
        <strain evidence="2 3">PLY_AMNH</strain>
    </source>
</reference>
<keyword evidence="3" id="KW-1185">Reference proteome</keyword>
<feature type="transmembrane region" description="Helical" evidence="1">
    <location>
        <begin position="30"/>
        <end position="49"/>
    </location>
</feature>
<evidence type="ECO:0000313" key="2">
    <source>
        <dbReference type="EMBL" id="KAK3250854.1"/>
    </source>
</evidence>
<sequence length="359" mass="40329">MNDLLEMDANADGILDNTEVKDIVERKDNYLKMFSFIAFVLLYFSVLFLQRRAFLAYDVTYTISETALPKDDSTGDYSRSFSSSEEIYDWLEDLISTVWTDPECGDSACEPPYEYAGFGLLVEDNGCSADCGLNPFISEVTLTVTATARIDENSAAEAALRADFLDRTQWNLCTLRSGLETGTYDLTGLTMQQFTKDQDTGLYDIPDGVLCWWNEWQQFTAPTVSTDLRLLRAEWKVLLDAPIGGVSIKVDNTTNGDTIISQDYCMPLCSWQQPCGEGHYCHYTTASTVGHCLPCKEDDISCRAAAKSPTGQQLVHPWEVVSYYYYCEPYMDDSFGPYFGVETIDECKARPFAPFASRS</sequence>
<accession>A0AAE0F458</accession>
<evidence type="ECO:0008006" key="4">
    <source>
        <dbReference type="Google" id="ProtNLM"/>
    </source>
</evidence>
<evidence type="ECO:0000256" key="1">
    <source>
        <dbReference type="SAM" id="Phobius"/>
    </source>
</evidence>
<keyword evidence="1" id="KW-1133">Transmembrane helix</keyword>
<dbReference type="AlphaFoldDB" id="A0AAE0F458"/>